<feature type="compositionally biased region" description="Basic and acidic residues" evidence="2">
    <location>
        <begin position="430"/>
        <end position="439"/>
    </location>
</feature>
<name>S3DZ65_GLAL2</name>
<feature type="compositionally biased region" description="Polar residues" evidence="2">
    <location>
        <begin position="336"/>
        <end position="367"/>
    </location>
</feature>
<evidence type="ECO:0000313" key="4">
    <source>
        <dbReference type="Proteomes" id="UP000016922"/>
    </source>
</evidence>
<dbReference type="HOGENOM" id="CLU_018105_1_0_1"/>
<sequence>MSSQASLDDVSTPGDPSTPLNPDIEAPVRQRLSRPASPNTSMMVAPATSSMTPPPSSQNPHGRNANLAPSRLSRTPDPGAILSSPPPTVANGIKRDASTSSLIKPTPQQIANASIDALREIAAALLAENVKLDVQAREARMSAAHYKLQHNLLTIESEEAVKHLEVEHDMTLREVELLQARVQDAQDPPELEHYRRRTKILEEELRKERESLRKAKKIIISKEDDIIDLQIDVKQLRERIRINRVHVNEMRSPGGIYHNPSLHTSPTTPQFYRSTPKHTPMTNRSMRQGHQSQEEPPFAALLLADAVLREGNNSAPSTPIVDRRPAQRTPNRHSRGVQSLSSLPTTPGSARQKSGHSTLLPSAQFSAQAEARVATTLSGGLQHPRERRRKSRDSTISASDTEEIERAAAGYREESQEVTESQASQSATEMLRRDPRESFEVAASRTSTPTPGGTKPLHQSKIFGTVTKPTVEKRKRGDDEYDYVAAKKHRTPAPVGLGIDRTF</sequence>
<reference evidence="3 4" key="1">
    <citation type="journal article" date="2013" name="BMC Genomics">
        <title>Genomics-driven discovery of the pneumocandin biosynthetic gene cluster in the fungus Glarea lozoyensis.</title>
        <authorList>
            <person name="Chen L."/>
            <person name="Yue Q."/>
            <person name="Zhang X."/>
            <person name="Xiang M."/>
            <person name="Wang C."/>
            <person name="Li S."/>
            <person name="Che Y."/>
            <person name="Ortiz-Lopez F.J."/>
            <person name="Bills G.F."/>
            <person name="Liu X."/>
            <person name="An Z."/>
        </authorList>
    </citation>
    <scope>NUCLEOTIDE SEQUENCE [LARGE SCALE GENOMIC DNA]</scope>
    <source>
        <strain evidence="4">ATCC 20868 / MF5171</strain>
    </source>
</reference>
<organism evidence="3 4">
    <name type="scientific">Glarea lozoyensis (strain ATCC 20868 / MF5171)</name>
    <dbReference type="NCBI Taxonomy" id="1116229"/>
    <lineage>
        <taxon>Eukaryota</taxon>
        <taxon>Fungi</taxon>
        <taxon>Dikarya</taxon>
        <taxon>Ascomycota</taxon>
        <taxon>Pezizomycotina</taxon>
        <taxon>Leotiomycetes</taxon>
        <taxon>Helotiales</taxon>
        <taxon>Helotiaceae</taxon>
        <taxon>Glarea</taxon>
    </lineage>
</organism>
<evidence type="ECO:0000313" key="3">
    <source>
        <dbReference type="EMBL" id="EPE31628.1"/>
    </source>
</evidence>
<dbReference type="AlphaFoldDB" id="S3DZ65"/>
<dbReference type="RefSeq" id="XP_008081357.1">
    <property type="nucleotide sequence ID" value="XM_008083166.1"/>
</dbReference>
<feature type="compositionally biased region" description="Polar residues" evidence="2">
    <location>
        <begin position="418"/>
        <end position="428"/>
    </location>
</feature>
<evidence type="ECO:0000256" key="2">
    <source>
        <dbReference type="SAM" id="MobiDB-lite"/>
    </source>
</evidence>
<proteinExistence type="predicted"/>
<protein>
    <submittedName>
        <fullName evidence="3">Uncharacterized protein</fullName>
    </submittedName>
</protein>
<accession>S3DZ65</accession>
<keyword evidence="4" id="KW-1185">Reference proteome</keyword>
<feature type="compositionally biased region" description="Polar residues" evidence="2">
    <location>
        <begin position="280"/>
        <end position="291"/>
    </location>
</feature>
<feature type="region of interest" description="Disordered" evidence="2">
    <location>
        <begin position="253"/>
        <end position="295"/>
    </location>
</feature>
<dbReference type="STRING" id="1116229.S3DZ65"/>
<dbReference type="KEGG" id="glz:GLAREA_12384"/>
<dbReference type="eggNOG" id="ENOG502SNMT">
    <property type="taxonomic scope" value="Eukaryota"/>
</dbReference>
<keyword evidence="1" id="KW-0175">Coiled coil</keyword>
<dbReference type="GeneID" id="19471425"/>
<gene>
    <name evidence="3" type="ORF">GLAREA_12384</name>
</gene>
<feature type="coiled-coil region" evidence="1">
    <location>
        <begin position="161"/>
        <end position="239"/>
    </location>
</feature>
<dbReference type="EMBL" id="KE145361">
    <property type="protein sequence ID" value="EPE31628.1"/>
    <property type="molecule type" value="Genomic_DNA"/>
</dbReference>
<feature type="region of interest" description="Disordered" evidence="2">
    <location>
        <begin position="1"/>
        <end position="105"/>
    </location>
</feature>
<evidence type="ECO:0000256" key="1">
    <source>
        <dbReference type="SAM" id="Coils"/>
    </source>
</evidence>
<feature type="region of interest" description="Disordered" evidence="2">
    <location>
        <begin position="311"/>
        <end position="477"/>
    </location>
</feature>
<feature type="compositionally biased region" description="Polar residues" evidence="2">
    <location>
        <begin position="261"/>
        <end position="273"/>
    </location>
</feature>
<dbReference type="OMA" id="HGHTRGA"/>
<dbReference type="OrthoDB" id="5404651at2759"/>
<dbReference type="Proteomes" id="UP000016922">
    <property type="component" value="Unassembled WGS sequence"/>
</dbReference>